<feature type="signal peptide" evidence="2">
    <location>
        <begin position="1"/>
        <end position="16"/>
    </location>
</feature>
<reference evidence="3" key="1">
    <citation type="submission" date="2022-07" db="EMBL/GenBank/DDBJ databases">
        <title>Phylogenomic reconstructions and comparative analyses of Kickxellomycotina fungi.</title>
        <authorList>
            <person name="Reynolds N.K."/>
            <person name="Stajich J.E."/>
            <person name="Barry K."/>
            <person name="Grigoriev I.V."/>
            <person name="Crous P."/>
            <person name="Smith M.E."/>
        </authorList>
    </citation>
    <scope>NUCLEOTIDE SEQUENCE</scope>
    <source>
        <strain evidence="3">NBRC 105413</strain>
    </source>
</reference>
<sequence length="321" mass="32302">MRVICVLIASVALVAALPAQLVPRFDRRGNDLEAAIYNETLEDIAMDPVISDALDAAFAEEIPVQADAAGIPAAQVAQVVDPNQPLQPVYAPAPLQQGYQAPMAPVAAMPAPAPASAVVPAPIPAAVPVLAPPVPAPAAVPASLIAQPHVPVYNAPSQVIPAMPEANNVAQYAGAPIINGLAQPQPPAVLPPQQLPIAQPAASAAAQPQVIAQQVPVAAPASLSPVPLNVYATPGVPPAAVPGQVADYQTQTGADPGLTTTEQEPADSNPDSSNPVGKLVMGISNGLGDLLNGIGGIIKPEYSAENADDPEPVAQPDLAGK</sequence>
<evidence type="ECO:0000256" key="2">
    <source>
        <dbReference type="SAM" id="SignalP"/>
    </source>
</evidence>
<keyword evidence="4" id="KW-1185">Reference proteome</keyword>
<gene>
    <name evidence="3" type="ORF">LPJ64_000455</name>
</gene>
<name>A0A9W8CME8_9FUNG</name>
<evidence type="ECO:0000313" key="3">
    <source>
        <dbReference type="EMBL" id="KAJ1648299.1"/>
    </source>
</evidence>
<dbReference type="EMBL" id="JANBOH010000008">
    <property type="protein sequence ID" value="KAJ1648299.1"/>
    <property type="molecule type" value="Genomic_DNA"/>
</dbReference>
<dbReference type="Proteomes" id="UP001145021">
    <property type="component" value="Unassembled WGS sequence"/>
</dbReference>
<dbReference type="AlphaFoldDB" id="A0A9W8CME8"/>
<evidence type="ECO:0000256" key="1">
    <source>
        <dbReference type="SAM" id="MobiDB-lite"/>
    </source>
</evidence>
<feature type="compositionally biased region" description="Polar residues" evidence="1">
    <location>
        <begin position="249"/>
        <end position="263"/>
    </location>
</feature>
<keyword evidence="2" id="KW-0732">Signal</keyword>
<feature type="chain" id="PRO_5040832102" evidence="2">
    <location>
        <begin position="17"/>
        <end position="321"/>
    </location>
</feature>
<feature type="region of interest" description="Disordered" evidence="1">
    <location>
        <begin position="249"/>
        <end position="280"/>
    </location>
</feature>
<proteinExistence type="predicted"/>
<accession>A0A9W8CME8</accession>
<protein>
    <submittedName>
        <fullName evidence="3">Uncharacterized protein</fullName>
    </submittedName>
</protein>
<comment type="caution">
    <text evidence="3">The sequence shown here is derived from an EMBL/GenBank/DDBJ whole genome shotgun (WGS) entry which is preliminary data.</text>
</comment>
<feature type="region of interest" description="Disordered" evidence="1">
    <location>
        <begin position="302"/>
        <end position="321"/>
    </location>
</feature>
<organism evidence="3 4">
    <name type="scientific">Coemansia asiatica</name>
    <dbReference type="NCBI Taxonomy" id="1052880"/>
    <lineage>
        <taxon>Eukaryota</taxon>
        <taxon>Fungi</taxon>
        <taxon>Fungi incertae sedis</taxon>
        <taxon>Zoopagomycota</taxon>
        <taxon>Kickxellomycotina</taxon>
        <taxon>Kickxellomycetes</taxon>
        <taxon>Kickxellales</taxon>
        <taxon>Kickxellaceae</taxon>
        <taxon>Coemansia</taxon>
    </lineage>
</organism>
<evidence type="ECO:0000313" key="4">
    <source>
        <dbReference type="Proteomes" id="UP001145021"/>
    </source>
</evidence>